<name>A0ABT4TF42_9ACTN</name>
<dbReference type="Proteomes" id="UP001165685">
    <property type="component" value="Unassembled WGS sequence"/>
</dbReference>
<accession>A0ABT4TF42</accession>
<evidence type="ECO:0000313" key="1">
    <source>
        <dbReference type="EMBL" id="MDA2802909.1"/>
    </source>
</evidence>
<gene>
    <name evidence="1" type="ORF">O4U47_00165</name>
</gene>
<comment type="caution">
    <text evidence="1">The sequence shown here is derived from an EMBL/GenBank/DDBJ whole genome shotgun (WGS) entry which is preliminary data.</text>
</comment>
<dbReference type="RefSeq" id="WP_270674760.1">
    <property type="nucleotide sequence ID" value="NZ_JAQFWP010000001.1"/>
</dbReference>
<keyword evidence="2" id="KW-1185">Reference proteome</keyword>
<reference evidence="1" key="1">
    <citation type="submission" date="2023-01" db="EMBL/GenBank/DDBJ databases">
        <title>Draft genome sequence of Nocardiopsis sp. LSu2-4 isolated from halophytes.</title>
        <authorList>
            <person name="Duangmal K."/>
            <person name="Chantavorakit T."/>
        </authorList>
    </citation>
    <scope>NUCLEOTIDE SEQUENCE</scope>
    <source>
        <strain evidence="1">LSu2-4</strain>
    </source>
</reference>
<protein>
    <submittedName>
        <fullName evidence="1">Uncharacterized protein</fullName>
    </submittedName>
</protein>
<evidence type="ECO:0000313" key="2">
    <source>
        <dbReference type="Proteomes" id="UP001165685"/>
    </source>
</evidence>
<organism evidence="1 2">
    <name type="scientific">Nocardiopsis suaedae</name>
    <dbReference type="NCBI Taxonomy" id="3018444"/>
    <lineage>
        <taxon>Bacteria</taxon>
        <taxon>Bacillati</taxon>
        <taxon>Actinomycetota</taxon>
        <taxon>Actinomycetes</taxon>
        <taxon>Streptosporangiales</taxon>
        <taxon>Nocardiopsidaceae</taxon>
        <taxon>Nocardiopsis</taxon>
    </lineage>
</organism>
<dbReference type="EMBL" id="JAQFWP010000001">
    <property type="protein sequence ID" value="MDA2802909.1"/>
    <property type="molecule type" value="Genomic_DNA"/>
</dbReference>
<proteinExistence type="predicted"/>
<sequence length="63" mass="6873">MTLRRGTDCVVVAETVDGWRFVGPGLECNATDPAAAAELLLREPPPPALRDVLRRRSRMKAVA</sequence>